<comment type="caution">
    <text evidence="1">The sequence shown here is derived from an EMBL/GenBank/DDBJ whole genome shotgun (WGS) entry which is preliminary data.</text>
</comment>
<protein>
    <submittedName>
        <fullName evidence="1">Uncharacterized protein</fullName>
    </submittedName>
</protein>
<gene>
    <name evidence="1" type="ORF">D0T12_01595</name>
</gene>
<dbReference type="EMBL" id="QVNQ01000001">
    <property type="protein sequence ID" value="RFS86979.1"/>
    <property type="molecule type" value="Genomic_DNA"/>
</dbReference>
<dbReference type="Proteomes" id="UP000262882">
    <property type="component" value="Unassembled WGS sequence"/>
</dbReference>
<organism evidence="1 2">
    <name type="scientific">Actinomadura spongiicola</name>
    <dbReference type="NCBI Taxonomy" id="2303421"/>
    <lineage>
        <taxon>Bacteria</taxon>
        <taxon>Bacillati</taxon>
        <taxon>Actinomycetota</taxon>
        <taxon>Actinomycetes</taxon>
        <taxon>Streptosporangiales</taxon>
        <taxon>Thermomonosporaceae</taxon>
        <taxon>Actinomadura</taxon>
    </lineage>
</organism>
<evidence type="ECO:0000313" key="2">
    <source>
        <dbReference type="Proteomes" id="UP000262882"/>
    </source>
</evidence>
<accession>A0A372GPE5</accession>
<proteinExistence type="predicted"/>
<dbReference type="RefSeq" id="WP_117397432.1">
    <property type="nucleotide sequence ID" value="NZ_QVNQ01000001.1"/>
</dbReference>
<reference evidence="1 2" key="1">
    <citation type="submission" date="2018-08" db="EMBL/GenBank/DDBJ databases">
        <title>Actinomadura spongicola sp. nov., isolated from marine sponge Leucetta chagosensis.</title>
        <authorList>
            <person name="Li L."/>
            <person name="Lin H.W."/>
        </authorList>
    </citation>
    <scope>NUCLEOTIDE SEQUENCE [LARGE SCALE GENOMIC DNA]</scope>
    <source>
        <strain evidence="1 2">LHW52907</strain>
    </source>
</reference>
<dbReference type="AlphaFoldDB" id="A0A372GPE5"/>
<sequence>METPEDFGRAERLLAAIRGRGRAKGVDIVRDEETGLSQVRIAYRDGAMLAEWTGATYRWRSEDGPWETLGADPEDAAKVIVPTMDVRTTLDGDGGP</sequence>
<dbReference type="OrthoDB" id="3483444at2"/>
<keyword evidence="2" id="KW-1185">Reference proteome</keyword>
<name>A0A372GPE5_9ACTN</name>
<evidence type="ECO:0000313" key="1">
    <source>
        <dbReference type="EMBL" id="RFS86979.1"/>
    </source>
</evidence>